<evidence type="ECO:0000256" key="6">
    <source>
        <dbReference type="ARBA" id="ARBA00023054"/>
    </source>
</evidence>
<dbReference type="GO" id="GO:0000132">
    <property type="term" value="P:establishment of mitotic spindle orientation"/>
    <property type="evidence" value="ECO:0007669"/>
    <property type="project" value="EnsemblFungi"/>
</dbReference>
<dbReference type="GO" id="GO:0008017">
    <property type="term" value="F:microtubule binding"/>
    <property type="evidence" value="ECO:0007669"/>
    <property type="project" value="InterPro"/>
</dbReference>
<evidence type="ECO:0000256" key="4">
    <source>
        <dbReference type="ARBA" id="ARBA00022741"/>
    </source>
</evidence>
<name>A0A1E4TW00_PACTA</name>
<dbReference type="PROSITE" id="PS00411">
    <property type="entry name" value="KINESIN_MOTOR_1"/>
    <property type="match status" value="1"/>
</dbReference>
<keyword evidence="7 9" id="KW-0505">Motor protein</keyword>
<dbReference type="GO" id="GO:0031115">
    <property type="term" value="P:negative regulation of microtubule polymerization"/>
    <property type="evidence" value="ECO:0007669"/>
    <property type="project" value="EnsemblFungi"/>
</dbReference>
<dbReference type="Pfam" id="PF00225">
    <property type="entry name" value="Kinesin"/>
    <property type="match status" value="1"/>
</dbReference>
<comment type="similarity">
    <text evidence="9 10">Belongs to the TRAFAC class myosin-kinesin ATPase superfamily. Kinesin family.</text>
</comment>
<keyword evidence="8" id="KW-0206">Cytoskeleton</keyword>
<evidence type="ECO:0000259" key="12">
    <source>
        <dbReference type="PROSITE" id="PS50067"/>
    </source>
</evidence>
<dbReference type="PANTHER" id="PTHR47968">
    <property type="entry name" value="CENTROMERE PROTEIN E"/>
    <property type="match status" value="1"/>
</dbReference>
<dbReference type="GO" id="GO:0005524">
    <property type="term" value="F:ATP binding"/>
    <property type="evidence" value="ECO:0007669"/>
    <property type="project" value="UniProtKB-UniRule"/>
</dbReference>
<feature type="domain" description="Kinesin motor" evidence="12">
    <location>
        <begin position="7"/>
        <end position="407"/>
    </location>
</feature>
<dbReference type="GO" id="GO:0030473">
    <property type="term" value="P:nuclear migration along microtubule"/>
    <property type="evidence" value="ECO:0007669"/>
    <property type="project" value="EnsemblFungi"/>
</dbReference>
<feature type="region of interest" description="Disordered" evidence="11">
    <location>
        <begin position="956"/>
        <end position="984"/>
    </location>
</feature>
<dbReference type="InterPro" id="IPR027640">
    <property type="entry name" value="Kinesin-like_fam"/>
</dbReference>
<keyword evidence="5 9" id="KW-0067">ATP-binding</keyword>
<comment type="subcellular location">
    <subcellularLocation>
        <location evidence="1">Cytoplasm</location>
        <location evidence="1">Cytoskeleton</location>
    </subcellularLocation>
</comment>
<dbReference type="FunFam" id="3.40.850.10:FF:000090">
    <property type="entry name" value="Kinesin-like protein"/>
    <property type="match status" value="1"/>
</dbReference>
<accession>A0A1E4TW00</accession>
<dbReference type="InterPro" id="IPR036961">
    <property type="entry name" value="Kinesin_motor_dom_sf"/>
</dbReference>
<dbReference type="GO" id="GO:0000776">
    <property type="term" value="C:kinetochore"/>
    <property type="evidence" value="ECO:0007669"/>
    <property type="project" value="EnsemblFungi"/>
</dbReference>
<dbReference type="SMART" id="SM00129">
    <property type="entry name" value="KISc"/>
    <property type="match status" value="1"/>
</dbReference>
<dbReference type="GO" id="GO:0045144">
    <property type="term" value="P:meiotic sister chromatid segregation"/>
    <property type="evidence" value="ECO:0007669"/>
    <property type="project" value="EnsemblFungi"/>
</dbReference>
<dbReference type="STRING" id="669874.A0A1E4TW00"/>
<dbReference type="AlphaFoldDB" id="A0A1E4TW00"/>
<dbReference type="Gene3D" id="3.40.850.10">
    <property type="entry name" value="Kinesin motor domain"/>
    <property type="match status" value="1"/>
</dbReference>
<keyword evidence="3 10" id="KW-0493">Microtubule</keyword>
<feature type="region of interest" description="Disordered" evidence="11">
    <location>
        <begin position="702"/>
        <end position="721"/>
    </location>
</feature>
<gene>
    <name evidence="13" type="ORF">PACTADRAFT_49376</name>
</gene>
<dbReference type="GO" id="GO:1990023">
    <property type="term" value="C:mitotic spindle midzone"/>
    <property type="evidence" value="ECO:0007669"/>
    <property type="project" value="EnsemblFungi"/>
</dbReference>
<dbReference type="GO" id="GO:0099606">
    <property type="term" value="P:microtubule plus-end directed mitotic chromosome migration"/>
    <property type="evidence" value="ECO:0007669"/>
    <property type="project" value="EnsemblFungi"/>
</dbReference>
<dbReference type="GO" id="GO:0051228">
    <property type="term" value="P:mitotic spindle disassembly"/>
    <property type="evidence" value="ECO:0007669"/>
    <property type="project" value="EnsemblFungi"/>
</dbReference>
<dbReference type="SUPFAM" id="SSF52540">
    <property type="entry name" value="P-loop containing nucleoside triphosphate hydrolases"/>
    <property type="match status" value="1"/>
</dbReference>
<dbReference type="PROSITE" id="PS50067">
    <property type="entry name" value="KINESIN_MOTOR_2"/>
    <property type="match status" value="1"/>
</dbReference>
<dbReference type="InterPro" id="IPR001752">
    <property type="entry name" value="Kinesin_motor_dom"/>
</dbReference>
<dbReference type="EMBL" id="KV454013">
    <property type="protein sequence ID" value="ODV95945.1"/>
    <property type="molecule type" value="Genomic_DNA"/>
</dbReference>
<dbReference type="GO" id="GO:0005880">
    <property type="term" value="C:nuclear microtubule"/>
    <property type="evidence" value="ECO:0007669"/>
    <property type="project" value="EnsemblFungi"/>
</dbReference>
<feature type="binding site" evidence="9">
    <location>
        <begin position="161"/>
        <end position="168"/>
    </location>
    <ligand>
        <name>ATP</name>
        <dbReference type="ChEBI" id="CHEBI:30616"/>
    </ligand>
</feature>
<evidence type="ECO:0000256" key="10">
    <source>
        <dbReference type="RuleBase" id="RU000394"/>
    </source>
</evidence>
<dbReference type="GO" id="GO:0090307">
    <property type="term" value="P:mitotic spindle assembly"/>
    <property type="evidence" value="ECO:0007669"/>
    <property type="project" value="EnsemblFungi"/>
</dbReference>
<keyword evidence="6" id="KW-0175">Coiled coil</keyword>
<evidence type="ECO:0000313" key="13">
    <source>
        <dbReference type="EMBL" id="ODV95945.1"/>
    </source>
</evidence>
<feature type="compositionally biased region" description="Polar residues" evidence="11">
    <location>
        <begin position="968"/>
        <end position="984"/>
    </location>
</feature>
<dbReference type="PANTHER" id="PTHR47968:SF13">
    <property type="entry name" value="KINESIN-LIKE PROTEIN KIF19 ISOFORM X1"/>
    <property type="match status" value="1"/>
</dbReference>
<dbReference type="PRINTS" id="PR00380">
    <property type="entry name" value="KINESINHEAVY"/>
</dbReference>
<dbReference type="CDD" id="cd01370">
    <property type="entry name" value="KISc_KIP3_like"/>
    <property type="match status" value="1"/>
</dbReference>
<dbReference type="InterPro" id="IPR027417">
    <property type="entry name" value="P-loop_NTPase"/>
</dbReference>
<reference evidence="14" key="1">
    <citation type="submission" date="2016-05" db="EMBL/GenBank/DDBJ databases">
        <title>Comparative genomics of biotechnologically important yeasts.</title>
        <authorList>
            <consortium name="DOE Joint Genome Institute"/>
            <person name="Riley R."/>
            <person name="Haridas S."/>
            <person name="Wolfe K.H."/>
            <person name="Lopes M.R."/>
            <person name="Hittinger C.T."/>
            <person name="Goker M."/>
            <person name="Salamov A."/>
            <person name="Wisecaver J."/>
            <person name="Long T.M."/>
            <person name="Aerts A.L."/>
            <person name="Barry K."/>
            <person name="Choi C."/>
            <person name="Clum A."/>
            <person name="Coughlan A.Y."/>
            <person name="Deshpande S."/>
            <person name="Douglass A.P."/>
            <person name="Hanson S.J."/>
            <person name="Klenk H.-P."/>
            <person name="Labutti K."/>
            <person name="Lapidus A."/>
            <person name="Lindquist E."/>
            <person name="Lipzen A."/>
            <person name="Meier-Kolthoff J.P."/>
            <person name="Ohm R.A."/>
            <person name="Otillar R.P."/>
            <person name="Pangilinan J."/>
            <person name="Peng Y."/>
            <person name="Rokas A."/>
            <person name="Rosa C.A."/>
            <person name="Scheuner C."/>
            <person name="Sibirny A.A."/>
            <person name="Slot J.C."/>
            <person name="Stielow J.B."/>
            <person name="Sun H."/>
            <person name="Kurtzman C.P."/>
            <person name="Blackwell M."/>
            <person name="Grigoriev I.V."/>
            <person name="Jeffries T.W."/>
        </authorList>
    </citation>
    <scope>NUCLEOTIDE SEQUENCE [LARGE SCALE GENOMIC DNA]</scope>
    <source>
        <strain evidence="14">NRRL Y-2460</strain>
    </source>
</reference>
<dbReference type="GO" id="GO:0070462">
    <property type="term" value="P:plus-end specific microtubule depolymerization"/>
    <property type="evidence" value="ECO:0007669"/>
    <property type="project" value="EnsemblFungi"/>
</dbReference>
<keyword evidence="14" id="KW-1185">Reference proteome</keyword>
<dbReference type="Proteomes" id="UP000094236">
    <property type="component" value="Unassembled WGS sequence"/>
</dbReference>
<sequence length="984" mass="110297">MTSKESSITVAVRVRPFTQHEQNHLIEHVPDQVFLGDGALSAKPKHSQQMKFQPKGIRKILNIVDDRMLIFDPSETNPLNNIDTNSFNNGGNQRLSAGGSSGNSGSGSFIGKHSNRIREHRFVFDRLFDEGAQQEEVYNNTTKPLLDSILDGFNATVFAYGATGCGKTHTITGTPNSPGIIFLTMKELFEKIDAMSDTHTIELSLSYLEIYNETIKDLLNPSPAAGPKSLALREDENKRISVSNLSVYKPQSVDEVMELITIGNENRTISPTEANSTSSRSHAVLQINVDSKNRTANIDEDHAFATLSIIDLAGSERASATKNTGERLHEGANINKSLLALGNCINALCDPRRRNHVPYRDSKLTRLLKFSLGGNCKTVMIVCVSPSSLHYDETLNTLKYANRAKEIKTKVMRNQQNLTRHVGSYLKMITEQKQEIEELRTRESRVVEQNVMKQNLQREKCQKRALESLDELDKSIKRNQAQMNSKACILAKRKFLMIFKKHIDDFLLSFNELFGTNEDDFTEMDSILPGFSSILHISETLTTKLVVQIEELENLYLKENDLDLILNNSSKSILRKLSELDGWNSFDSINFESHISKLRDSVEKEVLYQSSILIDQSLNKLSSFRFLSYSLLKLLKLNINSENVNLVSLNEITRDIQSKLNDLLHDEMNLVVESSFVSKSIKTSPPTLSHKNSFSIMSMNKRANSPMHKSPTKISKPRSPLKTTKPIKKVRWSVPSPSNDSSIAGEEFENDYSAENTDTDVEMNDLTPLHEKLQKEMNISPAKEKYKENNGNNRLPALKGSRVKASLTSRKLIPPTLNNKENQVEATGNISFSNKNSGDLSPSKTNFTFTAPSQLVVNEKETTRLSETPHFSNLNNKHEDDKELGYIIDGSPTRQKKFSLGPPQRIFMPLKPSSSGSIQEVGDSSNMKLSDGIDENSMIVSNNDFIRNKNVERIDGASSADSDKNNENSESPMKSVFGNITSIF</sequence>
<evidence type="ECO:0000256" key="2">
    <source>
        <dbReference type="ARBA" id="ARBA00022490"/>
    </source>
</evidence>
<evidence type="ECO:0000256" key="8">
    <source>
        <dbReference type="ARBA" id="ARBA00023212"/>
    </source>
</evidence>
<organism evidence="13 14">
    <name type="scientific">Pachysolen tannophilus NRRL Y-2460</name>
    <dbReference type="NCBI Taxonomy" id="669874"/>
    <lineage>
        <taxon>Eukaryota</taxon>
        <taxon>Fungi</taxon>
        <taxon>Dikarya</taxon>
        <taxon>Ascomycota</taxon>
        <taxon>Saccharomycotina</taxon>
        <taxon>Pichiomycetes</taxon>
        <taxon>Pachysolenaceae</taxon>
        <taxon>Pachysolen</taxon>
    </lineage>
</organism>
<dbReference type="GO" id="GO:0007079">
    <property type="term" value="P:mitotic chromosome movement towards spindle pole"/>
    <property type="evidence" value="ECO:0007669"/>
    <property type="project" value="EnsemblFungi"/>
</dbReference>
<dbReference type="GO" id="GO:0007020">
    <property type="term" value="P:microtubule nucleation"/>
    <property type="evidence" value="ECO:0007669"/>
    <property type="project" value="EnsemblFungi"/>
</dbReference>
<dbReference type="OrthoDB" id="3176171at2759"/>
<feature type="compositionally biased region" description="Basic and acidic residues" evidence="11">
    <location>
        <begin position="956"/>
        <end position="967"/>
    </location>
</feature>
<dbReference type="GO" id="GO:0032888">
    <property type="term" value="P:regulation of mitotic spindle elongation"/>
    <property type="evidence" value="ECO:0007669"/>
    <property type="project" value="EnsemblFungi"/>
</dbReference>
<feature type="compositionally biased region" description="Polar residues" evidence="11">
    <location>
        <begin position="84"/>
        <end position="95"/>
    </location>
</feature>
<dbReference type="GO" id="GO:0070463">
    <property type="term" value="F:tubulin-dependent ATPase activity"/>
    <property type="evidence" value="ECO:0007669"/>
    <property type="project" value="EnsemblFungi"/>
</dbReference>
<dbReference type="GO" id="GO:0035371">
    <property type="term" value="C:microtubule plus-end"/>
    <property type="evidence" value="ECO:0007669"/>
    <property type="project" value="EnsemblFungi"/>
</dbReference>
<feature type="region of interest" description="Disordered" evidence="11">
    <location>
        <begin position="84"/>
        <end position="111"/>
    </location>
</feature>
<keyword evidence="4 9" id="KW-0547">Nucleotide-binding</keyword>
<evidence type="ECO:0000256" key="5">
    <source>
        <dbReference type="ARBA" id="ARBA00022840"/>
    </source>
</evidence>
<evidence type="ECO:0000256" key="11">
    <source>
        <dbReference type="SAM" id="MobiDB-lite"/>
    </source>
</evidence>
<keyword evidence="2" id="KW-0963">Cytoplasm</keyword>
<protein>
    <recommendedName>
        <fullName evidence="10">Kinesin-like protein</fullName>
    </recommendedName>
</protein>
<evidence type="ECO:0000256" key="1">
    <source>
        <dbReference type="ARBA" id="ARBA00004245"/>
    </source>
</evidence>
<evidence type="ECO:0000256" key="9">
    <source>
        <dbReference type="PROSITE-ProRule" id="PRU00283"/>
    </source>
</evidence>
<dbReference type="GO" id="GO:0061673">
    <property type="term" value="C:mitotic spindle astral microtubule"/>
    <property type="evidence" value="ECO:0007669"/>
    <property type="project" value="EnsemblFungi"/>
</dbReference>
<dbReference type="GO" id="GO:0008574">
    <property type="term" value="F:plus-end-directed microtubule motor activity"/>
    <property type="evidence" value="ECO:0007669"/>
    <property type="project" value="EnsemblFungi"/>
</dbReference>
<evidence type="ECO:0000256" key="7">
    <source>
        <dbReference type="ARBA" id="ARBA00023175"/>
    </source>
</evidence>
<evidence type="ECO:0000256" key="3">
    <source>
        <dbReference type="ARBA" id="ARBA00022701"/>
    </source>
</evidence>
<evidence type="ECO:0000313" key="14">
    <source>
        <dbReference type="Proteomes" id="UP000094236"/>
    </source>
</evidence>
<dbReference type="InterPro" id="IPR019821">
    <property type="entry name" value="Kinesin_motor_CS"/>
</dbReference>
<proteinExistence type="inferred from homology"/>